<keyword evidence="2" id="KW-0677">Repeat</keyword>
<dbReference type="SMART" id="SM00320">
    <property type="entry name" value="WD40"/>
    <property type="match status" value="3"/>
</dbReference>
<dbReference type="PROSITE" id="PS50294">
    <property type="entry name" value="WD_REPEATS_REGION"/>
    <property type="match status" value="3"/>
</dbReference>
<dbReference type="AlphaFoldDB" id="A0A392M3X4"/>
<dbReference type="EMBL" id="LXQA010003194">
    <property type="protein sequence ID" value="MCH82092.1"/>
    <property type="molecule type" value="Genomic_DNA"/>
</dbReference>
<dbReference type="InterPro" id="IPR015943">
    <property type="entry name" value="WD40/YVTN_repeat-like_dom_sf"/>
</dbReference>
<comment type="caution">
    <text evidence="4">The sequence shown here is derived from an EMBL/GenBank/DDBJ whole genome shotgun (WGS) entry which is preliminary data.</text>
</comment>
<protein>
    <submittedName>
        <fullName evidence="4">Vegetative incompatibility protein HET-E-1-like</fullName>
    </submittedName>
</protein>
<dbReference type="PROSITE" id="PS50082">
    <property type="entry name" value="WD_REPEATS_2"/>
    <property type="match status" value="3"/>
</dbReference>
<dbReference type="InterPro" id="IPR036322">
    <property type="entry name" value="WD40_repeat_dom_sf"/>
</dbReference>
<sequence length="156" mass="17016">MPTGVYYGIHPRVPLNFVLEWLYLHVSEKHEYCGGQIINTLAPHSDSIGCVGFAPSDSLAAIGGFDEKLIIWDIEHSLSRGTCDHKGGVTCLAWLGASYVATGCMDGNVRLWDSRSAECVRIFQGHSDIIQSIEVSANHKYLVSSSLDGKACVFEV</sequence>
<dbReference type="Gene3D" id="2.130.10.10">
    <property type="entry name" value="YVTN repeat-like/Quinoprotein amine dehydrogenase"/>
    <property type="match status" value="1"/>
</dbReference>
<evidence type="ECO:0000313" key="4">
    <source>
        <dbReference type="EMBL" id="MCH82092.1"/>
    </source>
</evidence>
<dbReference type="InterPro" id="IPR001680">
    <property type="entry name" value="WD40_rpt"/>
</dbReference>
<reference evidence="4 5" key="1">
    <citation type="journal article" date="2018" name="Front. Plant Sci.">
        <title>Red Clover (Trifolium pratense) and Zigzag Clover (T. medium) - A Picture of Genomic Similarities and Differences.</title>
        <authorList>
            <person name="Dluhosova J."/>
            <person name="Istvanek J."/>
            <person name="Nedelnik J."/>
            <person name="Repkova J."/>
        </authorList>
    </citation>
    <scope>NUCLEOTIDE SEQUENCE [LARGE SCALE GENOMIC DNA]</scope>
    <source>
        <strain evidence="5">cv. 10/8</strain>
        <tissue evidence="4">Leaf</tissue>
    </source>
</reference>
<evidence type="ECO:0000256" key="1">
    <source>
        <dbReference type="ARBA" id="ARBA00022574"/>
    </source>
</evidence>
<accession>A0A392M3X4</accession>
<feature type="repeat" description="WD" evidence="3">
    <location>
        <begin position="123"/>
        <end position="156"/>
    </location>
</feature>
<dbReference type="InterPro" id="IPR051179">
    <property type="entry name" value="WD_repeat_multifunction"/>
</dbReference>
<feature type="repeat" description="WD" evidence="3">
    <location>
        <begin position="82"/>
        <end position="122"/>
    </location>
</feature>
<feature type="repeat" description="WD" evidence="3">
    <location>
        <begin position="41"/>
        <end position="75"/>
    </location>
</feature>
<evidence type="ECO:0000256" key="3">
    <source>
        <dbReference type="PROSITE-ProRule" id="PRU00221"/>
    </source>
</evidence>
<keyword evidence="5" id="KW-1185">Reference proteome</keyword>
<gene>
    <name evidence="4" type="ORF">A2U01_0002889</name>
</gene>
<evidence type="ECO:0000256" key="2">
    <source>
        <dbReference type="ARBA" id="ARBA00022737"/>
    </source>
</evidence>
<evidence type="ECO:0000313" key="5">
    <source>
        <dbReference type="Proteomes" id="UP000265520"/>
    </source>
</evidence>
<dbReference type="PANTHER" id="PTHR19857">
    <property type="entry name" value="MITOCHONDRIAL DIVISION PROTEIN 1-RELATED"/>
    <property type="match status" value="1"/>
</dbReference>
<dbReference type="PANTHER" id="PTHR19857:SF8">
    <property type="entry name" value="ANGIO-ASSOCIATED MIGRATORY CELL PROTEIN"/>
    <property type="match status" value="1"/>
</dbReference>
<name>A0A392M3X4_9FABA</name>
<dbReference type="Proteomes" id="UP000265520">
    <property type="component" value="Unassembled WGS sequence"/>
</dbReference>
<dbReference type="InterPro" id="IPR019775">
    <property type="entry name" value="WD40_repeat_CS"/>
</dbReference>
<dbReference type="SUPFAM" id="SSF50978">
    <property type="entry name" value="WD40 repeat-like"/>
    <property type="match status" value="1"/>
</dbReference>
<keyword evidence="1 3" id="KW-0853">WD repeat</keyword>
<proteinExistence type="predicted"/>
<organism evidence="4 5">
    <name type="scientific">Trifolium medium</name>
    <dbReference type="NCBI Taxonomy" id="97028"/>
    <lineage>
        <taxon>Eukaryota</taxon>
        <taxon>Viridiplantae</taxon>
        <taxon>Streptophyta</taxon>
        <taxon>Embryophyta</taxon>
        <taxon>Tracheophyta</taxon>
        <taxon>Spermatophyta</taxon>
        <taxon>Magnoliopsida</taxon>
        <taxon>eudicotyledons</taxon>
        <taxon>Gunneridae</taxon>
        <taxon>Pentapetalae</taxon>
        <taxon>rosids</taxon>
        <taxon>fabids</taxon>
        <taxon>Fabales</taxon>
        <taxon>Fabaceae</taxon>
        <taxon>Papilionoideae</taxon>
        <taxon>50 kb inversion clade</taxon>
        <taxon>NPAAA clade</taxon>
        <taxon>Hologalegina</taxon>
        <taxon>IRL clade</taxon>
        <taxon>Trifolieae</taxon>
        <taxon>Trifolium</taxon>
    </lineage>
</organism>
<dbReference type="Pfam" id="PF00400">
    <property type="entry name" value="WD40"/>
    <property type="match status" value="3"/>
</dbReference>
<dbReference type="PROSITE" id="PS00678">
    <property type="entry name" value="WD_REPEATS_1"/>
    <property type="match status" value="2"/>
</dbReference>